<evidence type="ECO:0000313" key="3">
    <source>
        <dbReference type="Proteomes" id="UP001055091"/>
    </source>
</evidence>
<comment type="caution">
    <text evidence="2">The sequence shown here is derived from an EMBL/GenBank/DDBJ whole genome shotgun (WGS) entry which is preliminary data.</text>
</comment>
<dbReference type="Gene3D" id="3.40.50.300">
    <property type="entry name" value="P-loop containing nucleotide triphosphate hydrolases"/>
    <property type="match status" value="1"/>
</dbReference>
<protein>
    <submittedName>
        <fullName evidence="2">HDIG domain-containing protein</fullName>
    </submittedName>
</protein>
<dbReference type="Pfam" id="PF01966">
    <property type="entry name" value="HD"/>
    <property type="match status" value="1"/>
</dbReference>
<dbReference type="GeneID" id="93148858"/>
<dbReference type="Gene3D" id="1.10.3090.10">
    <property type="entry name" value="cca-adding enzyme, domain 2"/>
    <property type="match status" value="1"/>
</dbReference>
<dbReference type="InterPro" id="IPR003607">
    <property type="entry name" value="HD/PDEase_dom"/>
</dbReference>
<dbReference type="Proteomes" id="UP001055091">
    <property type="component" value="Unassembled WGS sequence"/>
</dbReference>
<sequence length="379" mass="43355">MEKLEDFLERKGYEWEALLPEFPGLMALDETAQDPEYHGEGSVLEHTKRVCRAVVSGTEWKNLNKRDRAVLYMAAMYHDIGKKSRTMQDPSGRIISPGHAIAGAKAFREVCYRELEGGFQIPFSMREETAWLIRYHGLPLLFMEKAEPSYDLIRAAESVSLPLLYQLGRSDVQGRVCSDQKNALETTEYFKTYAGELGCYGKKISFANEYTRFSYFEKRDLWYGDRLYDASEFDVYVMAGLPLAGKDTYISEELAGFPVVSLDDIRAEMGIRPDEPSGPVAAEARERAKAYLRAKTSFVWNATNLILDNRQKVCRMCAAYGARVNLKYLEMPYAEILKRNMIRDRSVPVDVINRMIHKMDMAECVEAYRTNYLAGGTQR</sequence>
<evidence type="ECO:0000313" key="2">
    <source>
        <dbReference type="EMBL" id="GKH02756.1"/>
    </source>
</evidence>
<dbReference type="GO" id="GO:0000166">
    <property type="term" value="F:nucleotide binding"/>
    <property type="evidence" value="ECO:0007669"/>
    <property type="project" value="UniProtKB-KW"/>
</dbReference>
<dbReference type="CDD" id="cd00077">
    <property type="entry name" value="HDc"/>
    <property type="match status" value="1"/>
</dbReference>
<dbReference type="PANTHER" id="PTHR47545:SF1">
    <property type="entry name" value="MULTIFUNCTIONAL CCA PROTEIN"/>
    <property type="match status" value="1"/>
</dbReference>
<dbReference type="Pfam" id="PF13671">
    <property type="entry name" value="AAA_33"/>
    <property type="match status" value="1"/>
</dbReference>
<dbReference type="RefSeq" id="WP_006773088.1">
    <property type="nucleotide sequence ID" value="NZ_BQNJ01000002.1"/>
</dbReference>
<keyword evidence="1" id="KW-0547">Nucleotide-binding</keyword>
<reference evidence="2" key="1">
    <citation type="submission" date="2022-01" db="EMBL/GenBank/DDBJ databases">
        <title>Novel bile acid biosynthetic pathways are enriched in the microbiome of centenarians.</title>
        <authorList>
            <person name="Sato Y."/>
            <person name="Atarashi K."/>
            <person name="Plichta R.D."/>
            <person name="Arai Y."/>
            <person name="Sasajima S."/>
            <person name="Kearney M.S."/>
            <person name="Suda W."/>
            <person name="Takeshita K."/>
            <person name="Sasaki T."/>
            <person name="Okamoto S."/>
            <person name="Skelly N.A."/>
            <person name="Okamura Y."/>
            <person name="Vlamakis H."/>
            <person name="Li Y."/>
            <person name="Tanoue T."/>
            <person name="Takei H."/>
            <person name="Nittono H."/>
            <person name="Narushima S."/>
            <person name="Irie J."/>
            <person name="Itoh H."/>
            <person name="Moriya K."/>
            <person name="Sugiura Y."/>
            <person name="Suematsu M."/>
            <person name="Moritoki N."/>
            <person name="Shibata S."/>
            <person name="Littman R.D."/>
            <person name="Fischbach A.M."/>
            <person name="Uwamino Y."/>
            <person name="Inoue T."/>
            <person name="Honda A."/>
            <person name="Hattori M."/>
            <person name="Murai T."/>
            <person name="Xavier J.R."/>
            <person name="Hirose N."/>
            <person name="Honda K."/>
        </authorList>
    </citation>
    <scope>NUCLEOTIDE SEQUENCE</scope>
    <source>
        <strain evidence="2">CE91-St55</strain>
    </source>
</reference>
<gene>
    <name evidence="2" type="ORF">CE91St55_47370</name>
</gene>
<dbReference type="AlphaFoldDB" id="A0A413X613"/>
<dbReference type="EMBL" id="BQNJ01000002">
    <property type="protein sequence ID" value="GKH02756.1"/>
    <property type="molecule type" value="Genomic_DNA"/>
</dbReference>
<dbReference type="InterPro" id="IPR027417">
    <property type="entry name" value="P-loop_NTPase"/>
</dbReference>
<name>A0A413X613_9FIRM</name>
<dbReference type="PANTHER" id="PTHR47545">
    <property type="entry name" value="MULTIFUNCTIONAL CCA PROTEIN"/>
    <property type="match status" value="1"/>
</dbReference>
<evidence type="ECO:0000256" key="1">
    <source>
        <dbReference type="ARBA" id="ARBA00022741"/>
    </source>
</evidence>
<dbReference type="SUPFAM" id="SSF109604">
    <property type="entry name" value="HD-domain/PDEase-like"/>
    <property type="match status" value="1"/>
</dbReference>
<organism evidence="2 3">
    <name type="scientific">Hungatella hathewayi</name>
    <dbReference type="NCBI Taxonomy" id="154046"/>
    <lineage>
        <taxon>Bacteria</taxon>
        <taxon>Bacillati</taxon>
        <taxon>Bacillota</taxon>
        <taxon>Clostridia</taxon>
        <taxon>Lachnospirales</taxon>
        <taxon>Lachnospiraceae</taxon>
        <taxon>Hungatella</taxon>
    </lineage>
</organism>
<dbReference type="InterPro" id="IPR050124">
    <property type="entry name" value="tRNA_CCA-adding_enzyme"/>
</dbReference>
<proteinExistence type="predicted"/>
<dbReference type="InterPro" id="IPR006674">
    <property type="entry name" value="HD_domain"/>
</dbReference>
<accession>A0A413X613</accession>
<dbReference type="SUPFAM" id="SSF52540">
    <property type="entry name" value="P-loop containing nucleoside triphosphate hydrolases"/>
    <property type="match status" value="1"/>
</dbReference>